<reference evidence="2 4" key="1">
    <citation type="journal article" date="2017" name="Nature">
        <title>The sunflower genome provides insights into oil metabolism, flowering and Asterid evolution.</title>
        <authorList>
            <person name="Badouin H."/>
            <person name="Gouzy J."/>
            <person name="Grassa C.J."/>
            <person name="Murat F."/>
            <person name="Staton S.E."/>
            <person name="Cottret L."/>
            <person name="Lelandais-Briere C."/>
            <person name="Owens G.L."/>
            <person name="Carrere S."/>
            <person name="Mayjonade B."/>
            <person name="Legrand L."/>
            <person name="Gill N."/>
            <person name="Kane N.C."/>
            <person name="Bowers J.E."/>
            <person name="Hubner S."/>
            <person name="Bellec A."/>
            <person name="Berard A."/>
            <person name="Berges H."/>
            <person name="Blanchet N."/>
            <person name="Boniface M.C."/>
            <person name="Brunel D."/>
            <person name="Catrice O."/>
            <person name="Chaidir N."/>
            <person name="Claudel C."/>
            <person name="Donnadieu C."/>
            <person name="Faraut T."/>
            <person name="Fievet G."/>
            <person name="Helmstetter N."/>
            <person name="King M."/>
            <person name="Knapp S.J."/>
            <person name="Lai Z."/>
            <person name="Le Paslier M.C."/>
            <person name="Lippi Y."/>
            <person name="Lorenzon L."/>
            <person name="Mandel J.R."/>
            <person name="Marage G."/>
            <person name="Marchand G."/>
            <person name="Marquand E."/>
            <person name="Bret-Mestries E."/>
            <person name="Morien E."/>
            <person name="Nambeesan S."/>
            <person name="Nguyen T."/>
            <person name="Pegot-Espagnet P."/>
            <person name="Pouilly N."/>
            <person name="Raftis F."/>
            <person name="Sallet E."/>
            <person name="Schiex T."/>
            <person name="Thomas J."/>
            <person name="Vandecasteele C."/>
            <person name="Vares D."/>
            <person name="Vear F."/>
            <person name="Vautrin S."/>
            <person name="Crespi M."/>
            <person name="Mangin B."/>
            <person name="Burke J.M."/>
            <person name="Salse J."/>
            <person name="Munos S."/>
            <person name="Vincourt P."/>
            <person name="Rieseberg L.H."/>
            <person name="Langlade N.B."/>
        </authorList>
    </citation>
    <scope>NUCLEOTIDE SEQUENCE [LARGE SCALE GENOMIC DNA]</scope>
    <source>
        <strain evidence="4">cv. SF193</strain>
        <tissue evidence="2">Leaves</tissue>
    </source>
</reference>
<dbReference type="FunCoup" id="A0A251UJI9">
    <property type="interactions" value="103"/>
</dbReference>
<dbReference type="PANTHER" id="PTHR31672:SF10">
    <property type="entry name" value="F-BOX DOMAIN-CONTAINING PROTEIN"/>
    <property type="match status" value="1"/>
</dbReference>
<dbReference type="PANTHER" id="PTHR31672">
    <property type="entry name" value="BNACNNG10540D PROTEIN"/>
    <property type="match status" value="1"/>
</dbReference>
<name>A0A251UJI9_HELAN</name>
<dbReference type="InterPro" id="IPR017451">
    <property type="entry name" value="F-box-assoc_interact_dom"/>
</dbReference>
<dbReference type="PROSITE" id="PS50181">
    <property type="entry name" value="FBOX"/>
    <property type="match status" value="1"/>
</dbReference>
<sequence>MSDNIPFEIQVEIVRRLPVKSLLQCRSVSKAWKSLIDSSPFIAGYNGQMQHLLVQYTCVDFKKKYVSIVDNDNFPKQKVSMNLPLLVKKLKSPGLTGSSHGLLCLNGSGDNPDTDMAVIWNVSIRKAVAVVIPNVGFEIYETNLYETNLGFGVCRVTLDPKIIKITHFNGYANMRGISRDETVDPWQVQVFAVSTWSWRSPYNNLPRKSIKFGYSTIVIDGFLYWLAIDRFTLTGAIAKCNLIISFDITSEEFREVGLPNSLAHQCSRNMKISKLRESLVVLEHGAEANNAIFSVWMMGDGVPQLFTKLFTFNVNAPHGATIRGFRKTGEPIIEIVEDHGISKLVVYEPHSKQIDNLGCDGLDFFCQVHPYMETLLLLDQPDRNIL</sequence>
<evidence type="ECO:0000313" key="4">
    <source>
        <dbReference type="Proteomes" id="UP000215914"/>
    </source>
</evidence>
<dbReference type="SUPFAM" id="SSF81383">
    <property type="entry name" value="F-box domain"/>
    <property type="match status" value="1"/>
</dbReference>
<gene>
    <name evidence="3" type="ORF">HannXRQ_Chr06g0183631</name>
    <name evidence="2" type="ORF">HanXRQr2_Chr06g0276331</name>
</gene>
<dbReference type="InParanoid" id="A0A251UJI9"/>
<keyword evidence="4" id="KW-1185">Reference proteome</keyword>
<dbReference type="Pfam" id="PF07734">
    <property type="entry name" value="FBA_1"/>
    <property type="match status" value="1"/>
</dbReference>
<dbReference type="NCBIfam" id="TIGR01640">
    <property type="entry name" value="F_box_assoc_1"/>
    <property type="match status" value="1"/>
</dbReference>
<dbReference type="AlphaFoldDB" id="A0A251UJI9"/>
<dbReference type="Pfam" id="PF00646">
    <property type="entry name" value="F-box"/>
    <property type="match status" value="1"/>
</dbReference>
<dbReference type="CDD" id="cd22157">
    <property type="entry name" value="F-box_AtFBW1-like"/>
    <property type="match status" value="1"/>
</dbReference>
<protein>
    <submittedName>
        <fullName evidence="2 3">F-box domain-containing protein</fullName>
    </submittedName>
</protein>
<dbReference type="SMART" id="SM00256">
    <property type="entry name" value="FBOX"/>
    <property type="match status" value="1"/>
</dbReference>
<proteinExistence type="predicted"/>
<evidence type="ECO:0000313" key="3">
    <source>
        <dbReference type="EMBL" id="OTG23537.1"/>
    </source>
</evidence>
<organism evidence="3 4">
    <name type="scientific">Helianthus annuus</name>
    <name type="common">Common sunflower</name>
    <dbReference type="NCBI Taxonomy" id="4232"/>
    <lineage>
        <taxon>Eukaryota</taxon>
        <taxon>Viridiplantae</taxon>
        <taxon>Streptophyta</taxon>
        <taxon>Embryophyta</taxon>
        <taxon>Tracheophyta</taxon>
        <taxon>Spermatophyta</taxon>
        <taxon>Magnoliopsida</taxon>
        <taxon>eudicotyledons</taxon>
        <taxon>Gunneridae</taxon>
        <taxon>Pentapetalae</taxon>
        <taxon>asterids</taxon>
        <taxon>campanulids</taxon>
        <taxon>Asterales</taxon>
        <taxon>Asteraceae</taxon>
        <taxon>Asteroideae</taxon>
        <taxon>Heliantheae alliance</taxon>
        <taxon>Heliantheae</taxon>
        <taxon>Helianthus</taxon>
    </lineage>
</organism>
<feature type="domain" description="F-box" evidence="1">
    <location>
        <begin position="1"/>
        <end position="45"/>
    </location>
</feature>
<dbReference type="Proteomes" id="UP000215914">
    <property type="component" value="Chromosome 6"/>
</dbReference>
<dbReference type="EMBL" id="CM007895">
    <property type="protein sequence ID" value="OTG23537.1"/>
    <property type="molecule type" value="Genomic_DNA"/>
</dbReference>
<dbReference type="EMBL" id="MNCJ02000321">
    <property type="protein sequence ID" value="KAF5803859.1"/>
    <property type="molecule type" value="Genomic_DNA"/>
</dbReference>
<accession>A0A251UJI9</accession>
<dbReference type="OMA" id="VPQHITR"/>
<reference evidence="2" key="3">
    <citation type="submission" date="2020-06" db="EMBL/GenBank/DDBJ databases">
        <title>Helianthus annuus Genome sequencing and assembly Release 2.</title>
        <authorList>
            <person name="Gouzy J."/>
            <person name="Langlade N."/>
            <person name="Munos S."/>
        </authorList>
    </citation>
    <scope>NUCLEOTIDE SEQUENCE</scope>
    <source>
        <tissue evidence="2">Leaves</tissue>
    </source>
</reference>
<evidence type="ECO:0000313" key="2">
    <source>
        <dbReference type="EMBL" id="KAF5803859.1"/>
    </source>
</evidence>
<dbReference type="InterPro" id="IPR050796">
    <property type="entry name" value="SCF_F-box_component"/>
</dbReference>
<dbReference type="InterPro" id="IPR036047">
    <property type="entry name" value="F-box-like_dom_sf"/>
</dbReference>
<evidence type="ECO:0000259" key="1">
    <source>
        <dbReference type="PROSITE" id="PS50181"/>
    </source>
</evidence>
<dbReference type="Gene3D" id="1.20.1280.50">
    <property type="match status" value="1"/>
</dbReference>
<dbReference type="InterPro" id="IPR001810">
    <property type="entry name" value="F-box_dom"/>
</dbReference>
<dbReference type="Gramene" id="mRNA:HanXRQr2_Chr06g0276331">
    <property type="protein sequence ID" value="CDS:HanXRQr2_Chr06g0276331.1"/>
    <property type="gene ID" value="HanXRQr2_Chr06g0276331"/>
</dbReference>
<reference evidence="3" key="2">
    <citation type="submission" date="2017-02" db="EMBL/GenBank/DDBJ databases">
        <title>Sunflower complete genome.</title>
        <authorList>
            <person name="Langlade N."/>
            <person name="Munos S."/>
        </authorList>
    </citation>
    <scope>NUCLEOTIDE SEQUENCE [LARGE SCALE GENOMIC DNA]</scope>
    <source>
        <tissue evidence="3">Leaves</tissue>
    </source>
</reference>
<dbReference type="InterPro" id="IPR006527">
    <property type="entry name" value="F-box-assoc_dom_typ1"/>
</dbReference>